<dbReference type="EMBL" id="BX294147">
    <property type="protein sequence ID" value="CAD78469.1"/>
    <property type="molecule type" value="Genomic_DNA"/>
</dbReference>
<evidence type="ECO:0000313" key="2">
    <source>
        <dbReference type="Proteomes" id="UP000001025"/>
    </source>
</evidence>
<reference evidence="1 2" key="1">
    <citation type="journal article" date="2003" name="Proc. Natl. Acad. Sci. U.S.A.">
        <title>Complete genome sequence of the marine planctomycete Pirellula sp. strain 1.</title>
        <authorList>
            <person name="Gloeckner F.O."/>
            <person name="Kube M."/>
            <person name="Bauer M."/>
            <person name="Teeling H."/>
            <person name="Lombardot T."/>
            <person name="Ludwig W."/>
            <person name="Gade D."/>
            <person name="Beck A."/>
            <person name="Borzym K."/>
            <person name="Heitmann K."/>
            <person name="Rabus R."/>
            <person name="Schlesner H."/>
            <person name="Amann R."/>
            <person name="Reinhardt R."/>
        </authorList>
    </citation>
    <scope>NUCLEOTIDE SEQUENCE [LARGE SCALE GENOMIC DNA]</scope>
    <source>
        <strain evidence="2">DSM 10527 / NCIMB 13988 / SH1</strain>
    </source>
</reference>
<dbReference type="KEGG" id="rba:RB8100"/>
<dbReference type="HOGENOM" id="CLU_2540312_0_0_0"/>
<organism evidence="1 2">
    <name type="scientific">Rhodopirellula baltica (strain DSM 10527 / NCIMB 13988 / SH1)</name>
    <dbReference type="NCBI Taxonomy" id="243090"/>
    <lineage>
        <taxon>Bacteria</taxon>
        <taxon>Pseudomonadati</taxon>
        <taxon>Planctomycetota</taxon>
        <taxon>Planctomycetia</taxon>
        <taxon>Pirellulales</taxon>
        <taxon>Pirellulaceae</taxon>
        <taxon>Rhodopirellula</taxon>
    </lineage>
</organism>
<dbReference type="AlphaFoldDB" id="Q7UG60"/>
<gene>
    <name evidence="1" type="ordered locus">RB8100</name>
</gene>
<name>Q7UG60_RHOBA</name>
<sequence length="83" mass="9623">MGGVLQEADSTNRLHNLHSQTFHNPYSFASHSHSCEGSFLDEFSRDKTHKTHRIKTEGPRVFTKTSHTFLRLIHAKLLCRFSR</sequence>
<proteinExistence type="predicted"/>
<protein>
    <submittedName>
        <fullName evidence="1">Uncharacterized protein</fullName>
    </submittedName>
</protein>
<dbReference type="STRING" id="243090.RB8100"/>
<evidence type="ECO:0000313" key="1">
    <source>
        <dbReference type="EMBL" id="CAD78469.1"/>
    </source>
</evidence>
<accession>Q7UG60</accession>
<keyword evidence="2" id="KW-1185">Reference proteome</keyword>
<dbReference type="Proteomes" id="UP000001025">
    <property type="component" value="Chromosome"/>
</dbReference>
<dbReference type="EnsemblBacteria" id="CAD78469">
    <property type="protein sequence ID" value="CAD78469"/>
    <property type="gene ID" value="RB8100"/>
</dbReference>
<dbReference type="InParanoid" id="Q7UG60"/>